<name>A0ABD0W7Z9_DENTH</name>
<dbReference type="AlphaFoldDB" id="A0ABD0W7Z9"/>
<protein>
    <submittedName>
        <fullName evidence="1">Uncharacterized protein</fullName>
    </submittedName>
</protein>
<dbReference type="Proteomes" id="UP001552299">
    <property type="component" value="Unassembled WGS sequence"/>
</dbReference>
<sequence>MFRMSQTILLDLAYDLEIVYDLHGSSRTTAREFSIGLEALVKLSSCIVKPIDPSFESQERFCMMIDMSYFKYQIGQSLLDNEGDVTNHEAQDGEDAKEMIQLREQITSTLLIK</sequence>
<comment type="caution">
    <text evidence="1">The sequence shown here is derived from an EMBL/GenBank/DDBJ whole genome shotgun (WGS) entry which is preliminary data.</text>
</comment>
<evidence type="ECO:0000313" key="2">
    <source>
        <dbReference type="Proteomes" id="UP001552299"/>
    </source>
</evidence>
<gene>
    <name evidence="1" type="ORF">M5K25_000571</name>
</gene>
<proteinExistence type="predicted"/>
<evidence type="ECO:0000313" key="1">
    <source>
        <dbReference type="EMBL" id="KAL0928662.1"/>
    </source>
</evidence>
<keyword evidence="2" id="KW-1185">Reference proteome</keyword>
<dbReference type="EMBL" id="JANQDX010000001">
    <property type="protein sequence ID" value="KAL0928662.1"/>
    <property type="molecule type" value="Genomic_DNA"/>
</dbReference>
<reference evidence="1 2" key="1">
    <citation type="journal article" date="2024" name="Plant Biotechnol. J.">
        <title>Dendrobium thyrsiflorum genome and its molecular insights into genes involved in important horticultural traits.</title>
        <authorList>
            <person name="Chen B."/>
            <person name="Wang J.Y."/>
            <person name="Zheng P.J."/>
            <person name="Li K.L."/>
            <person name="Liang Y.M."/>
            <person name="Chen X.F."/>
            <person name="Zhang C."/>
            <person name="Zhao X."/>
            <person name="He X."/>
            <person name="Zhang G.Q."/>
            <person name="Liu Z.J."/>
            <person name="Xu Q."/>
        </authorList>
    </citation>
    <scope>NUCLEOTIDE SEQUENCE [LARGE SCALE GENOMIC DNA]</scope>
    <source>
        <strain evidence="1">GZMU011</strain>
    </source>
</reference>
<accession>A0ABD0W7Z9</accession>
<organism evidence="1 2">
    <name type="scientific">Dendrobium thyrsiflorum</name>
    <name type="common">Pinecone-like raceme dendrobium</name>
    <name type="synonym">Orchid</name>
    <dbReference type="NCBI Taxonomy" id="117978"/>
    <lineage>
        <taxon>Eukaryota</taxon>
        <taxon>Viridiplantae</taxon>
        <taxon>Streptophyta</taxon>
        <taxon>Embryophyta</taxon>
        <taxon>Tracheophyta</taxon>
        <taxon>Spermatophyta</taxon>
        <taxon>Magnoliopsida</taxon>
        <taxon>Liliopsida</taxon>
        <taxon>Asparagales</taxon>
        <taxon>Orchidaceae</taxon>
        <taxon>Epidendroideae</taxon>
        <taxon>Malaxideae</taxon>
        <taxon>Dendrobiinae</taxon>
        <taxon>Dendrobium</taxon>
    </lineage>
</organism>